<accession>A0AAV7LQY7</accession>
<gene>
    <name evidence="1" type="ORF">NDU88_005934</name>
</gene>
<proteinExistence type="predicted"/>
<organism evidence="1 2">
    <name type="scientific">Pleurodeles waltl</name>
    <name type="common">Iberian ribbed newt</name>
    <dbReference type="NCBI Taxonomy" id="8319"/>
    <lineage>
        <taxon>Eukaryota</taxon>
        <taxon>Metazoa</taxon>
        <taxon>Chordata</taxon>
        <taxon>Craniata</taxon>
        <taxon>Vertebrata</taxon>
        <taxon>Euteleostomi</taxon>
        <taxon>Amphibia</taxon>
        <taxon>Batrachia</taxon>
        <taxon>Caudata</taxon>
        <taxon>Salamandroidea</taxon>
        <taxon>Salamandridae</taxon>
        <taxon>Pleurodelinae</taxon>
        <taxon>Pleurodeles</taxon>
    </lineage>
</organism>
<dbReference type="EMBL" id="JANPWB010000015">
    <property type="protein sequence ID" value="KAJ1092824.1"/>
    <property type="molecule type" value="Genomic_DNA"/>
</dbReference>
<sequence>MRQRCRKSYCLGLIDLPHAACCVLFRHVEQYYRPVDLAGEVVLTTLGCLAQHPSGFGQGALLLKYRRTCMQVTRGCTVFYFFDRRATTVGKVYVAKRGDNLLAWRHQRDMGIKLDPNSTCQAMVVSNRDANLDILEEFPTVFSDELGCLNDFEHTIILKSNAIPSVHKVRKVPRLMLKLSGVSRGAYLADRDNVVLLDYISHDA</sequence>
<keyword evidence="2" id="KW-1185">Reference proteome</keyword>
<evidence type="ECO:0000313" key="2">
    <source>
        <dbReference type="Proteomes" id="UP001066276"/>
    </source>
</evidence>
<reference evidence="1" key="1">
    <citation type="journal article" date="2022" name="bioRxiv">
        <title>Sequencing and chromosome-scale assembly of the giantPleurodeles waltlgenome.</title>
        <authorList>
            <person name="Brown T."/>
            <person name="Elewa A."/>
            <person name="Iarovenko S."/>
            <person name="Subramanian E."/>
            <person name="Araus A.J."/>
            <person name="Petzold A."/>
            <person name="Susuki M."/>
            <person name="Suzuki K.-i.T."/>
            <person name="Hayashi T."/>
            <person name="Toyoda A."/>
            <person name="Oliveira C."/>
            <person name="Osipova E."/>
            <person name="Leigh N.D."/>
            <person name="Simon A."/>
            <person name="Yun M.H."/>
        </authorList>
    </citation>
    <scope>NUCLEOTIDE SEQUENCE</scope>
    <source>
        <strain evidence="1">20211129_DDA</strain>
        <tissue evidence="1">Liver</tissue>
    </source>
</reference>
<protein>
    <submittedName>
        <fullName evidence="1">Uncharacterized protein</fullName>
    </submittedName>
</protein>
<comment type="caution">
    <text evidence="1">The sequence shown here is derived from an EMBL/GenBank/DDBJ whole genome shotgun (WGS) entry which is preliminary data.</text>
</comment>
<dbReference type="AlphaFoldDB" id="A0AAV7LQY7"/>
<evidence type="ECO:0000313" key="1">
    <source>
        <dbReference type="EMBL" id="KAJ1092824.1"/>
    </source>
</evidence>
<name>A0AAV7LQY7_PLEWA</name>
<dbReference type="Proteomes" id="UP001066276">
    <property type="component" value="Chromosome 11"/>
</dbReference>